<dbReference type="OMA" id="NGAITIC"/>
<dbReference type="InterPro" id="IPR010684">
    <property type="entry name" value="RNA_pol_II_trans_fac_SIII_A"/>
</dbReference>
<proteinExistence type="predicted"/>
<feature type="compositionally biased region" description="Low complexity" evidence="1">
    <location>
        <begin position="371"/>
        <end position="385"/>
    </location>
</feature>
<dbReference type="OrthoDB" id="21513at2759"/>
<feature type="compositionally biased region" description="Low complexity" evidence="1">
    <location>
        <begin position="298"/>
        <end position="320"/>
    </location>
</feature>
<gene>
    <name evidence="2" type="ORF">CTHT_0053500</name>
</gene>
<dbReference type="GO" id="GO:0070449">
    <property type="term" value="C:elongin complex"/>
    <property type="evidence" value="ECO:0007669"/>
    <property type="project" value="InterPro"/>
</dbReference>
<dbReference type="PANTHER" id="PTHR15141:SF76">
    <property type="entry name" value="TRANSCRIPTION ELONGATION FACTOR B POLYPEPTIDE 3"/>
    <property type="match status" value="1"/>
</dbReference>
<protein>
    <recommendedName>
        <fullName evidence="4">Elongin-A</fullName>
    </recommendedName>
</protein>
<reference evidence="2 3" key="1">
    <citation type="journal article" date="2011" name="Cell">
        <title>Insight into structure and assembly of the nuclear pore complex by utilizing the genome of a eukaryotic thermophile.</title>
        <authorList>
            <person name="Amlacher S."/>
            <person name="Sarges P."/>
            <person name="Flemming D."/>
            <person name="van Noort V."/>
            <person name="Kunze R."/>
            <person name="Devos D.P."/>
            <person name="Arumugam M."/>
            <person name="Bork P."/>
            <person name="Hurt E."/>
        </authorList>
    </citation>
    <scope>NUCLEOTIDE SEQUENCE [LARGE SCALE GENOMIC DNA]</scope>
    <source>
        <strain evidence="3">DSM 1495 / CBS 144.50 / IMI 039719</strain>
    </source>
</reference>
<evidence type="ECO:0008006" key="4">
    <source>
        <dbReference type="Google" id="ProtNLM"/>
    </source>
</evidence>
<dbReference type="GO" id="GO:0006368">
    <property type="term" value="P:transcription elongation by RNA polymerase II"/>
    <property type="evidence" value="ECO:0007669"/>
    <property type="project" value="InterPro"/>
</dbReference>
<name>G0SDZ0_CHATD</name>
<sequence length="446" mass="48493">MDIKGGPRSLLEMALSVAIDNIHLIDDMGDLPEQYSQQLLRHVKSAARLREIELNSPHLDTTEHWQRLIRQDFRLLQEKHKFVPKNPKSWHKVYIKYKGIQDEQIQNATKRLEEQLAAHHKQEQKSTTPIISGEEALRMASRRRRSFDKDGEKKKKSVLEEIRKAAKKEARIFRVKRPDIPPTRLNSAPISMINQQIRKTYYAEPPVSADSSKPQKIIAPRTLSGKPNSRMSQKPQANNGAITICIFSDDEDDEAGKAGGGSLFSDDGDDEDDLFGDKFVNSHSLSKPTSLPAKEGASRSGTSSAAAPAAIIPSCPPASSLQNGRPKKSAGATAAKYQPTGLLAAKFRRKRPSASSGAGACGSTVVRKTVAASPPAAIPSAQRPSTSSAAGDGSSLRPSQSTSVFPSPPPPSPASAVPSPNGQPTLKHHQDNAVMLKPPSKRPRFE</sequence>
<dbReference type="KEGG" id="cthr:CTHT_0053500"/>
<feature type="region of interest" description="Disordered" evidence="1">
    <location>
        <begin position="204"/>
        <end position="237"/>
    </location>
</feature>
<dbReference type="Pfam" id="PF06881">
    <property type="entry name" value="Elongin_A"/>
    <property type="match status" value="1"/>
</dbReference>
<feature type="compositionally biased region" description="Polar residues" evidence="1">
    <location>
        <begin position="225"/>
        <end position="237"/>
    </location>
</feature>
<dbReference type="AlphaFoldDB" id="G0SDZ0"/>
<accession>G0SDZ0</accession>
<dbReference type="GeneID" id="18259388"/>
<dbReference type="InterPro" id="IPR051870">
    <property type="entry name" value="Elongin-A_domain"/>
</dbReference>
<dbReference type="Gene3D" id="6.10.250.3180">
    <property type="match status" value="1"/>
</dbReference>
<feature type="compositionally biased region" description="Low complexity" evidence="1">
    <location>
        <begin position="353"/>
        <end position="363"/>
    </location>
</feature>
<evidence type="ECO:0000313" key="2">
    <source>
        <dbReference type="EMBL" id="EGS18741.1"/>
    </source>
</evidence>
<feature type="region of interest" description="Disordered" evidence="1">
    <location>
        <begin position="256"/>
        <end position="446"/>
    </location>
</feature>
<dbReference type="STRING" id="759272.G0SDZ0"/>
<dbReference type="PANTHER" id="PTHR15141">
    <property type="entry name" value="TRANSCRIPTION ELONGATION FACTOR B POLYPEPTIDE 3"/>
    <property type="match status" value="1"/>
</dbReference>
<evidence type="ECO:0000256" key="1">
    <source>
        <dbReference type="SAM" id="MobiDB-lite"/>
    </source>
</evidence>
<dbReference type="EMBL" id="GL988045">
    <property type="protein sequence ID" value="EGS18741.1"/>
    <property type="molecule type" value="Genomic_DNA"/>
</dbReference>
<dbReference type="HOGENOM" id="CLU_613939_0_0_1"/>
<keyword evidence="3" id="KW-1185">Reference proteome</keyword>
<dbReference type="Proteomes" id="UP000008066">
    <property type="component" value="Unassembled WGS sequence"/>
</dbReference>
<dbReference type="RefSeq" id="XP_006695686.1">
    <property type="nucleotide sequence ID" value="XM_006695623.1"/>
</dbReference>
<evidence type="ECO:0000313" key="3">
    <source>
        <dbReference type="Proteomes" id="UP000008066"/>
    </source>
</evidence>
<dbReference type="eggNOG" id="ENOG502SF7P">
    <property type="taxonomic scope" value="Eukaryota"/>
</dbReference>
<organism evidence="3">
    <name type="scientific">Chaetomium thermophilum (strain DSM 1495 / CBS 144.50 / IMI 039719)</name>
    <name type="common">Thermochaetoides thermophila</name>
    <dbReference type="NCBI Taxonomy" id="759272"/>
    <lineage>
        <taxon>Eukaryota</taxon>
        <taxon>Fungi</taxon>
        <taxon>Dikarya</taxon>
        <taxon>Ascomycota</taxon>
        <taxon>Pezizomycotina</taxon>
        <taxon>Sordariomycetes</taxon>
        <taxon>Sordariomycetidae</taxon>
        <taxon>Sordariales</taxon>
        <taxon>Chaetomiaceae</taxon>
        <taxon>Thermochaetoides</taxon>
    </lineage>
</organism>